<accession>A0A1F7Z2X9</accession>
<dbReference type="SUPFAM" id="SSF51261">
    <property type="entry name" value="Duplicated hybrid motif"/>
    <property type="match status" value="1"/>
</dbReference>
<dbReference type="Gene3D" id="3.30.1920.20">
    <property type="match status" value="2"/>
</dbReference>
<dbReference type="InterPro" id="IPR058094">
    <property type="entry name" value="Ig-like_OmpL47-like"/>
</dbReference>
<dbReference type="Gene3D" id="2.70.70.10">
    <property type="entry name" value="Glucose Permease (Domain IIA)"/>
    <property type="match status" value="1"/>
</dbReference>
<dbReference type="GO" id="GO:0004222">
    <property type="term" value="F:metalloendopeptidase activity"/>
    <property type="evidence" value="ECO:0007669"/>
    <property type="project" value="TreeGrafter"/>
</dbReference>
<gene>
    <name evidence="2" type="ORF">A3D01_03685</name>
</gene>
<comment type="caution">
    <text evidence="2">The sequence shown here is derived from an EMBL/GenBank/DDBJ whole genome shotgun (WGS) entry which is preliminary data.</text>
</comment>
<dbReference type="Proteomes" id="UP000177169">
    <property type="component" value="Unassembled WGS sequence"/>
</dbReference>
<dbReference type="CDD" id="cd12797">
    <property type="entry name" value="M23_peptidase"/>
    <property type="match status" value="1"/>
</dbReference>
<evidence type="ECO:0000259" key="1">
    <source>
        <dbReference type="Pfam" id="PF01551"/>
    </source>
</evidence>
<organism evidence="2 3">
    <name type="scientific">Candidatus Woesebacteria bacterium RIFCSPHIGHO2_02_FULL_39_13</name>
    <dbReference type="NCBI Taxonomy" id="1802505"/>
    <lineage>
        <taxon>Bacteria</taxon>
        <taxon>Candidatus Woeseibacteriota</taxon>
    </lineage>
</organism>
<dbReference type="NCBIfam" id="NF047446">
    <property type="entry name" value="barrel_OmpL47"/>
    <property type="match status" value="2"/>
</dbReference>
<dbReference type="PANTHER" id="PTHR21666">
    <property type="entry name" value="PEPTIDASE-RELATED"/>
    <property type="match status" value="1"/>
</dbReference>
<dbReference type="Pfam" id="PF01551">
    <property type="entry name" value="Peptidase_M23"/>
    <property type="match status" value="1"/>
</dbReference>
<evidence type="ECO:0000313" key="3">
    <source>
        <dbReference type="Proteomes" id="UP000177169"/>
    </source>
</evidence>
<dbReference type="PANTHER" id="PTHR21666:SF270">
    <property type="entry name" value="MUREIN HYDROLASE ACTIVATOR ENVC"/>
    <property type="match status" value="1"/>
</dbReference>
<protein>
    <recommendedName>
        <fullName evidence="1">M23ase beta-sheet core domain-containing protein</fullName>
    </recommendedName>
</protein>
<feature type="domain" description="M23ase beta-sheet core" evidence="1">
    <location>
        <begin position="69"/>
        <end position="152"/>
    </location>
</feature>
<proteinExistence type="predicted"/>
<dbReference type="EMBL" id="MGGR01000010">
    <property type="protein sequence ID" value="OGM34006.1"/>
    <property type="molecule type" value="Genomic_DNA"/>
</dbReference>
<dbReference type="AlphaFoldDB" id="A0A1F7Z2X9"/>
<name>A0A1F7Z2X9_9BACT</name>
<dbReference type="InterPro" id="IPR011055">
    <property type="entry name" value="Dup_hybrid_motif"/>
</dbReference>
<dbReference type="InterPro" id="IPR016047">
    <property type="entry name" value="M23ase_b-sheet_dom"/>
</dbReference>
<evidence type="ECO:0000313" key="2">
    <source>
        <dbReference type="EMBL" id="OGM34006.1"/>
    </source>
</evidence>
<reference evidence="2 3" key="1">
    <citation type="journal article" date="2016" name="Nat. Commun.">
        <title>Thousands of microbial genomes shed light on interconnected biogeochemical processes in an aquifer system.</title>
        <authorList>
            <person name="Anantharaman K."/>
            <person name="Brown C.T."/>
            <person name="Hug L.A."/>
            <person name="Sharon I."/>
            <person name="Castelle C.J."/>
            <person name="Probst A.J."/>
            <person name="Thomas B.C."/>
            <person name="Singh A."/>
            <person name="Wilkins M.J."/>
            <person name="Karaoz U."/>
            <person name="Brodie E.L."/>
            <person name="Williams K.H."/>
            <person name="Hubbard S.S."/>
            <person name="Banfield J.F."/>
        </authorList>
    </citation>
    <scope>NUCLEOTIDE SEQUENCE [LARGE SCALE GENOMIC DNA]</scope>
</reference>
<dbReference type="InterPro" id="IPR050570">
    <property type="entry name" value="Cell_wall_metabolism_enzyme"/>
</dbReference>
<sequence>MVLILLFFPHDTNRVQAAQTIRLPFPPLYSYNPANGSFSQNRVPITDACQDGQGAAGTHIEHTRNARFAVDFGMRTGTPVYAPVSGDVVYAAYTAGYGLLMRIRESSEREHYLAHLSKFYVTSGRVNQGDLVALSGETGKGPAHLHYHVQKPGGGTAIQDADDVRDELPGINWIDSSDYCNQGGAIDGTAHASPLPNGGSPANNCAEFYNQGRPGVWGFDAPNCQGNVVFGSLSDGTNFNLAQNNVNDRLRSISARPNLHFWLYAHTDSESLKHCHEKDMWNLDTDNYNFTTTDMIGWDSDYDKQNVGGGELVSTGYNMVSRLRVVTEACPQNQGSRVQAYEISTGYGIGGGGDITSPETSASFIGTEGNNNWYVSPVTVVLSAYDEFDVAHTYYRINGGNITEGTSFSLDVEGIYAVEFWSEDSSGNVESTKSVPVKIDWTPPETTCEVLGSRDMLGIFRSPVDNTCSATDNLSGPDYTEYSFDNGNTWNLYGGVFTLSDNGVYEYLFRSVDIAGNVEDAKPSGVIDIKRFVILTNSLTSNSATTLQTLGVAHTNGNAGFTNNNTVHLQTLEYLGQFTQSGNVSFTIDNLVQSSQVETLPLYPLSFYRDVCTFIPGPIIDRSTSRTYNECWYVDGDITLETTGSTGNLTIISEGVIYDRSTNSHLSAWDTTNGILYYARRGYVTESGGAVYNGVIYAPYSSVSGPFTNSTLSGGIFANNLSLSAGTSLSAQQAAGFPPSTYPLPLIAVEQPVPNIIYVSSMGGGTVGGIATADEDILTYNREQGSYAMFIDGSDIGLSYTDIDAFFALPDGTFLMSFDSSISVSPLGTVYYADIVRFTPTSLGSTTAGTFEWYFDGSDVGLTTSDEDIDAIGFTPHGKLVVSTLGYVSVTGVSGNDEDLIVFTPTSLGANTAGTWAWYFDGSDVGLNESSYEDINGIWIDPVTGQIYLTTVGSFSVSGLSGDGADIFICTPSSLGSTTACTYGPGLYWDGSKNGFSGKVLDSVVVQK</sequence>